<dbReference type="CDD" id="cd05398">
    <property type="entry name" value="NT_ClassII-CCAase"/>
    <property type="match status" value="1"/>
</dbReference>
<evidence type="ECO:0000256" key="2">
    <source>
        <dbReference type="ARBA" id="ARBA00007265"/>
    </source>
</evidence>
<dbReference type="GO" id="GO:0016779">
    <property type="term" value="F:nucleotidyltransferase activity"/>
    <property type="evidence" value="ECO:0007669"/>
    <property type="project" value="UniProtKB-KW"/>
</dbReference>
<keyword evidence="5" id="KW-0819">tRNA processing</keyword>
<keyword evidence="3" id="KW-0820">tRNA-binding</keyword>
<keyword evidence="9" id="KW-0460">Magnesium</keyword>
<proteinExistence type="inferred from homology"/>
<name>A0AAU7AY64_9ACTN</name>
<dbReference type="AlphaFoldDB" id="A0AAU7AY64"/>
<keyword evidence="8" id="KW-0547">Nucleotide-binding</keyword>
<evidence type="ECO:0000256" key="10">
    <source>
        <dbReference type="ARBA" id="ARBA00022884"/>
    </source>
</evidence>
<keyword evidence="10 11" id="KW-0694">RNA-binding</keyword>
<dbReference type="InterPro" id="IPR032828">
    <property type="entry name" value="PolyA_RNA-bd"/>
</dbReference>
<dbReference type="NCBIfam" id="TIGR00277">
    <property type="entry name" value="HDIG"/>
    <property type="match status" value="1"/>
</dbReference>
<dbReference type="PANTHER" id="PTHR47545:SF2">
    <property type="entry name" value="CC-ADDING TRNA NUCLEOTIDYLTRANSFERASE"/>
    <property type="match status" value="1"/>
</dbReference>
<dbReference type="GO" id="GO:0000049">
    <property type="term" value="F:tRNA binding"/>
    <property type="evidence" value="ECO:0007669"/>
    <property type="project" value="UniProtKB-KW"/>
</dbReference>
<dbReference type="SUPFAM" id="SSF81891">
    <property type="entry name" value="Poly A polymerase C-terminal region-like"/>
    <property type="match status" value="1"/>
</dbReference>
<accession>A0AAU7AY64</accession>
<dbReference type="InterPro" id="IPR006674">
    <property type="entry name" value="HD_domain"/>
</dbReference>
<comment type="cofactor">
    <cofactor evidence="1">
        <name>Mg(2+)</name>
        <dbReference type="ChEBI" id="CHEBI:18420"/>
    </cofactor>
</comment>
<feature type="domain" description="HD" evidence="12">
    <location>
        <begin position="229"/>
        <end position="384"/>
    </location>
</feature>
<evidence type="ECO:0000256" key="3">
    <source>
        <dbReference type="ARBA" id="ARBA00022555"/>
    </source>
</evidence>
<dbReference type="InterPro" id="IPR003607">
    <property type="entry name" value="HD/PDEase_dom"/>
</dbReference>
<organism evidence="13">
    <name type="scientific">Paraconexibacter sp. AEG42_29</name>
    <dbReference type="NCBI Taxonomy" id="2997339"/>
    <lineage>
        <taxon>Bacteria</taxon>
        <taxon>Bacillati</taxon>
        <taxon>Actinomycetota</taxon>
        <taxon>Thermoleophilia</taxon>
        <taxon>Solirubrobacterales</taxon>
        <taxon>Paraconexibacteraceae</taxon>
        <taxon>Paraconexibacter</taxon>
    </lineage>
</organism>
<dbReference type="CDD" id="cd00077">
    <property type="entry name" value="HDc"/>
    <property type="match status" value="1"/>
</dbReference>
<gene>
    <name evidence="13" type="ORF">DSM112329_03472</name>
</gene>
<dbReference type="InterPro" id="IPR043519">
    <property type="entry name" value="NT_sf"/>
</dbReference>
<dbReference type="PROSITE" id="PS51831">
    <property type="entry name" value="HD"/>
    <property type="match status" value="1"/>
</dbReference>
<dbReference type="Pfam" id="PF01743">
    <property type="entry name" value="PolyA_pol"/>
    <property type="match status" value="1"/>
</dbReference>
<dbReference type="SMART" id="SM00471">
    <property type="entry name" value="HDc"/>
    <property type="match status" value="1"/>
</dbReference>
<dbReference type="Gene3D" id="1.10.3090.10">
    <property type="entry name" value="cca-adding enzyme, domain 2"/>
    <property type="match status" value="1"/>
</dbReference>
<dbReference type="KEGG" id="parq:DSM112329_03472"/>
<dbReference type="SUPFAM" id="SSF81301">
    <property type="entry name" value="Nucleotidyltransferase"/>
    <property type="match status" value="1"/>
</dbReference>
<dbReference type="GO" id="GO:0046872">
    <property type="term" value="F:metal ion binding"/>
    <property type="evidence" value="ECO:0007669"/>
    <property type="project" value="UniProtKB-KW"/>
</dbReference>
<evidence type="ECO:0000256" key="9">
    <source>
        <dbReference type="ARBA" id="ARBA00022842"/>
    </source>
</evidence>
<protein>
    <submittedName>
        <fullName evidence="13">CC-adding tRNA nucleotidyltransferase</fullName>
        <ecNumber evidence="13">2.7.7.-</ecNumber>
    </submittedName>
</protein>
<sequence length="464" mass="49117">MSAGLDAARAALRDQQAWLVGGAVRDRLMGRPLGDIDLVVAGDVKAAARHLALSAGGPAFPLSDEFGAWRVMAPDRSWQVDLCPLRDGSIDADLGLRDFTVNAIAEPLDGGPLHDPHGGADDLAAHRLRMVDARAFPDDPLRVLRLARFACELGLAPDHATVTEARAHASALDAVAGERVFAELKRVVGSDAALDGLELMDDLGVTDAVLPELRALAGVAQNRFHHLDVYDHTLAVLQAVIDLERDPAALFGAAHAPAITAWLAQPFADELTRGQALRFGALLHDIAKPATRTFGEGGFVGFPGHDRAGADLAREILTRLRASERTRTHVAALTRHHLRLGYLVKHRPLPARAEHAYLLACESVPVDVTLLSACDRVATRGDNAGPSIAAHLELARATIGPALGWQDHRDRAPLVRGDVLARALGITPGPQLGPLLAEVDAARYAGEIDDEAGAVAAARAALTS</sequence>
<dbReference type="Pfam" id="PF01966">
    <property type="entry name" value="HD"/>
    <property type="match status" value="1"/>
</dbReference>
<dbReference type="PANTHER" id="PTHR47545">
    <property type="entry name" value="MULTIFUNCTIONAL CCA PROTEIN"/>
    <property type="match status" value="1"/>
</dbReference>
<dbReference type="GO" id="GO:0000166">
    <property type="term" value="F:nucleotide binding"/>
    <property type="evidence" value="ECO:0007669"/>
    <property type="project" value="UniProtKB-KW"/>
</dbReference>
<dbReference type="Gene3D" id="3.30.460.10">
    <property type="entry name" value="Beta Polymerase, domain 2"/>
    <property type="match status" value="1"/>
</dbReference>
<evidence type="ECO:0000256" key="6">
    <source>
        <dbReference type="ARBA" id="ARBA00022695"/>
    </source>
</evidence>
<keyword evidence="4 11" id="KW-0808">Transferase</keyword>
<evidence type="ECO:0000256" key="1">
    <source>
        <dbReference type="ARBA" id="ARBA00001946"/>
    </source>
</evidence>
<dbReference type="InterPro" id="IPR050124">
    <property type="entry name" value="tRNA_CCA-adding_enzyme"/>
</dbReference>
<dbReference type="Pfam" id="PF12627">
    <property type="entry name" value="PolyA_pol_RNAbd"/>
    <property type="match status" value="1"/>
</dbReference>
<keyword evidence="7" id="KW-0479">Metal-binding</keyword>
<dbReference type="EC" id="2.7.7.-" evidence="13"/>
<evidence type="ECO:0000256" key="11">
    <source>
        <dbReference type="RuleBase" id="RU003953"/>
    </source>
</evidence>
<dbReference type="InterPro" id="IPR006675">
    <property type="entry name" value="HDIG_dom"/>
</dbReference>
<reference evidence="13" key="1">
    <citation type="submission" date="2022-12" db="EMBL/GenBank/DDBJ databases">
        <title>Paraconexibacter alkalitolerans sp. nov. and Baekduia alba sp. nov., isolated from soil and emended description of the genera Paraconexibacter (Chun et al., 2020) and Baekduia (An et al., 2020).</title>
        <authorList>
            <person name="Vieira S."/>
            <person name="Huber K.J."/>
            <person name="Geppert A."/>
            <person name="Wolf J."/>
            <person name="Neumann-Schaal M."/>
            <person name="Muesken M."/>
            <person name="Overmann J."/>
        </authorList>
    </citation>
    <scope>NUCLEOTIDE SEQUENCE</scope>
    <source>
        <strain evidence="13">AEG42_29</strain>
    </source>
</reference>
<dbReference type="EMBL" id="CP114014">
    <property type="protein sequence ID" value="XAY06598.1"/>
    <property type="molecule type" value="Genomic_DNA"/>
</dbReference>
<evidence type="ECO:0000256" key="4">
    <source>
        <dbReference type="ARBA" id="ARBA00022679"/>
    </source>
</evidence>
<comment type="similarity">
    <text evidence="2 11">Belongs to the tRNA nucleotidyltransferase/poly(A) polymerase family.</text>
</comment>
<dbReference type="InterPro" id="IPR002646">
    <property type="entry name" value="PolA_pol_head_dom"/>
</dbReference>
<evidence type="ECO:0000259" key="12">
    <source>
        <dbReference type="PROSITE" id="PS51831"/>
    </source>
</evidence>
<keyword evidence="6 13" id="KW-0548">Nucleotidyltransferase</keyword>
<evidence type="ECO:0000313" key="13">
    <source>
        <dbReference type="EMBL" id="XAY06598.1"/>
    </source>
</evidence>
<evidence type="ECO:0000256" key="5">
    <source>
        <dbReference type="ARBA" id="ARBA00022694"/>
    </source>
</evidence>
<dbReference type="RefSeq" id="WP_354697827.1">
    <property type="nucleotide sequence ID" value="NZ_CP114014.1"/>
</dbReference>
<evidence type="ECO:0000256" key="8">
    <source>
        <dbReference type="ARBA" id="ARBA00022741"/>
    </source>
</evidence>
<dbReference type="GO" id="GO:0008033">
    <property type="term" value="P:tRNA processing"/>
    <property type="evidence" value="ECO:0007669"/>
    <property type="project" value="UniProtKB-KW"/>
</dbReference>
<evidence type="ECO:0000256" key="7">
    <source>
        <dbReference type="ARBA" id="ARBA00022723"/>
    </source>
</evidence>